<feature type="compositionally biased region" description="Gly residues" evidence="7">
    <location>
        <begin position="168"/>
        <end position="188"/>
    </location>
</feature>
<dbReference type="AlphaFoldDB" id="A0A2B7X4Y3"/>
<gene>
    <name evidence="8" type="ORF">GX51_03872</name>
</gene>
<evidence type="ECO:0000256" key="5">
    <source>
        <dbReference type="ARBA" id="ARBA00022722"/>
    </source>
</evidence>
<feature type="compositionally biased region" description="Basic and acidic residues" evidence="7">
    <location>
        <begin position="196"/>
        <end position="211"/>
    </location>
</feature>
<feature type="region of interest" description="Disordered" evidence="7">
    <location>
        <begin position="555"/>
        <end position="579"/>
    </location>
</feature>
<reference evidence="8 9" key="1">
    <citation type="submission" date="2017-10" db="EMBL/GenBank/DDBJ databases">
        <title>Comparative genomics in systemic dimorphic fungi from Ajellomycetaceae.</title>
        <authorList>
            <person name="Munoz J.F."/>
            <person name="Mcewen J.G."/>
            <person name="Clay O.K."/>
            <person name="Cuomo C.A."/>
        </authorList>
    </citation>
    <scope>NUCLEOTIDE SEQUENCE [LARGE SCALE GENOMIC DNA]</scope>
    <source>
        <strain evidence="8 9">UAMH130</strain>
    </source>
</reference>
<organism evidence="8 9">
    <name type="scientific">Blastomyces parvus</name>
    <dbReference type="NCBI Taxonomy" id="2060905"/>
    <lineage>
        <taxon>Eukaryota</taxon>
        <taxon>Fungi</taxon>
        <taxon>Dikarya</taxon>
        <taxon>Ascomycota</taxon>
        <taxon>Pezizomycotina</taxon>
        <taxon>Eurotiomycetes</taxon>
        <taxon>Eurotiomycetidae</taxon>
        <taxon>Onygenales</taxon>
        <taxon>Ajellomycetaceae</taxon>
        <taxon>Blastomyces</taxon>
    </lineage>
</organism>
<evidence type="ECO:0000256" key="2">
    <source>
        <dbReference type="ARBA" id="ARBA00009797"/>
    </source>
</evidence>
<comment type="subunit">
    <text evidence="3">Monomer.</text>
</comment>
<evidence type="ECO:0000256" key="7">
    <source>
        <dbReference type="SAM" id="MobiDB-lite"/>
    </source>
</evidence>
<dbReference type="Pfam" id="PF09810">
    <property type="entry name" value="Exo5"/>
    <property type="match status" value="1"/>
</dbReference>
<dbReference type="GO" id="GO:0005634">
    <property type="term" value="C:nucleus"/>
    <property type="evidence" value="ECO:0007669"/>
    <property type="project" value="TreeGrafter"/>
</dbReference>
<feature type="compositionally biased region" description="Polar residues" evidence="7">
    <location>
        <begin position="517"/>
        <end position="527"/>
    </location>
</feature>
<evidence type="ECO:0000256" key="1">
    <source>
        <dbReference type="ARBA" id="ARBA00001966"/>
    </source>
</evidence>
<keyword evidence="4" id="KW-0411">Iron-sulfur</keyword>
<feature type="region of interest" description="Disordered" evidence="7">
    <location>
        <begin position="671"/>
        <end position="711"/>
    </location>
</feature>
<keyword evidence="4" id="KW-0479">Metal-binding</keyword>
<dbReference type="InterPro" id="IPR019190">
    <property type="entry name" value="EXOV"/>
</dbReference>
<comment type="cofactor">
    <cofactor evidence="1">
        <name>[4Fe-4S] cluster</name>
        <dbReference type="ChEBI" id="CHEBI:49883"/>
    </cofactor>
</comment>
<dbReference type="PANTHER" id="PTHR14464:SF4">
    <property type="entry name" value="EXONUCLEASE V"/>
    <property type="match status" value="1"/>
</dbReference>
<dbReference type="PANTHER" id="PTHR14464">
    <property type="entry name" value="EXONUCLEASE V"/>
    <property type="match status" value="1"/>
</dbReference>
<proteinExistence type="inferred from homology"/>
<evidence type="ECO:0000256" key="4">
    <source>
        <dbReference type="ARBA" id="ARBA00022485"/>
    </source>
</evidence>
<dbReference type="Proteomes" id="UP000224080">
    <property type="component" value="Unassembled WGS sequence"/>
</dbReference>
<accession>A0A2B7X4Y3</accession>
<keyword evidence="4" id="KW-0408">Iron</keyword>
<dbReference type="OrthoDB" id="354769at2759"/>
<comment type="caution">
    <text evidence="8">The sequence shown here is derived from an EMBL/GenBank/DDBJ whole genome shotgun (WGS) entry which is preliminary data.</text>
</comment>
<dbReference type="GO" id="GO:0036297">
    <property type="term" value="P:interstrand cross-link repair"/>
    <property type="evidence" value="ECO:0007669"/>
    <property type="project" value="TreeGrafter"/>
</dbReference>
<evidence type="ECO:0000313" key="9">
    <source>
        <dbReference type="Proteomes" id="UP000224080"/>
    </source>
</evidence>
<evidence type="ECO:0000256" key="6">
    <source>
        <dbReference type="ARBA" id="ARBA00022839"/>
    </source>
</evidence>
<dbReference type="GO" id="GO:0005739">
    <property type="term" value="C:mitochondrion"/>
    <property type="evidence" value="ECO:0007669"/>
    <property type="project" value="TreeGrafter"/>
</dbReference>
<keyword evidence="4" id="KW-0004">4Fe-4S</keyword>
<comment type="similarity">
    <text evidence="2">Belongs to the EXO5 family.</text>
</comment>
<keyword evidence="6" id="KW-0269">Exonuclease</keyword>
<keyword evidence="6" id="KW-0378">Hydrolase</keyword>
<feature type="region of interest" description="Disordered" evidence="7">
    <location>
        <begin position="168"/>
        <end position="241"/>
    </location>
</feature>
<evidence type="ECO:0008006" key="10">
    <source>
        <dbReference type="Google" id="ProtNLM"/>
    </source>
</evidence>
<feature type="compositionally biased region" description="Polar residues" evidence="7">
    <location>
        <begin position="1"/>
        <end position="20"/>
    </location>
</feature>
<evidence type="ECO:0000313" key="8">
    <source>
        <dbReference type="EMBL" id="PGH03728.1"/>
    </source>
</evidence>
<keyword evidence="9" id="KW-1185">Reference proteome</keyword>
<dbReference type="GO" id="GO:0045145">
    <property type="term" value="F:single-stranded DNA 5'-3' DNA exonuclease activity"/>
    <property type="evidence" value="ECO:0007669"/>
    <property type="project" value="InterPro"/>
</dbReference>
<name>A0A2B7X4Y3_9EURO</name>
<keyword evidence="5" id="KW-0540">Nuclease</keyword>
<protein>
    <recommendedName>
        <fullName evidence="10">Exonuclease V</fullName>
    </recommendedName>
</protein>
<sequence length="711" mass="78066">MSQPATLEKSTSLSVSQLPTAPTPVIPAQESTRIRGNTLNHTLDSAASSEYGSDFSPDEEELLNLLLARIGERPVAIGSGSGSGSPSGFATPALSPLAVSHDPAAGGIEGAVAAIDVSEASVDLHPQTSPLPPVTDIEDYAGISRDRVPRFLGKEKWDSISQRAGWGRGRFGGGKGRGWMEQGLGGLGAEHPNSPEGRERERQRELEREQKQVAAGQGTQNGNVDRDGTPVPDMRSPLERLRKPPRKALSVTDLVSPAWCELQYWYTLTKFGRKRATPAMKQGTVVHKELEDQVHITVPVEVMTREDGWALRLWNVIQGLRTLRVSGMTRELEVWGNVDGEIVTGIIDQLSYECPDEELEASAEASYADLKTSKALLPEYQTSITEFFLSPAGGGRRLSDIGVAKPEKDVVSSTRPPSKKIYITDIKTRGKGSRSIPTVSSVGFRPTHLQLQLYYHFLSRLATSEDVTIDAIAERYGLETDKPFSDSFIAQVGSLNEQFFDTPQDLDADYVPPSGTEGENSPSSSQDSMTILLEHNSLSRLWTLMKSQHRLTFLPPNADTATTTTTTTINPKPNDDLQQDTPALTTLLSPVLTATYITPPSKPDEPMQYLGSRSFLFNPPSLYSYLTDEMHWWRGHRQPRGVPVMEAWKCRICEFREECTWRREMEGKLAVNKRRKRSGGEVSEEGPMPPANENGNVGNEGVEDVSGQSVV</sequence>
<feature type="region of interest" description="Disordered" evidence="7">
    <location>
        <begin position="1"/>
        <end position="31"/>
    </location>
</feature>
<dbReference type="EMBL" id="PDNC01000045">
    <property type="protein sequence ID" value="PGH03728.1"/>
    <property type="molecule type" value="Genomic_DNA"/>
</dbReference>
<feature type="region of interest" description="Disordered" evidence="7">
    <location>
        <begin position="504"/>
        <end position="527"/>
    </location>
</feature>
<evidence type="ECO:0000256" key="3">
    <source>
        <dbReference type="ARBA" id="ARBA00011245"/>
    </source>
</evidence>
<dbReference type="GO" id="GO:0051539">
    <property type="term" value="F:4 iron, 4 sulfur cluster binding"/>
    <property type="evidence" value="ECO:0007669"/>
    <property type="project" value="UniProtKB-KW"/>
</dbReference>